<dbReference type="SUPFAM" id="SSF56281">
    <property type="entry name" value="Metallo-hydrolase/oxidoreductase"/>
    <property type="match status" value="1"/>
</dbReference>
<gene>
    <name evidence="6" type="ORF">GCM10022222_58580</name>
</gene>
<dbReference type="Pfam" id="PF00753">
    <property type="entry name" value="Lactamase_B"/>
    <property type="match status" value="1"/>
</dbReference>
<evidence type="ECO:0000256" key="3">
    <source>
        <dbReference type="ARBA" id="ARBA00022801"/>
    </source>
</evidence>
<proteinExistence type="inferred from homology"/>
<dbReference type="EMBL" id="BAAAZN010000014">
    <property type="protein sequence ID" value="GAA3566967.1"/>
    <property type="molecule type" value="Genomic_DNA"/>
</dbReference>
<dbReference type="InterPro" id="IPR001279">
    <property type="entry name" value="Metallo-B-lactamas"/>
</dbReference>
<feature type="domain" description="Metallo-beta-lactamase" evidence="5">
    <location>
        <begin position="48"/>
        <end position="247"/>
    </location>
</feature>
<keyword evidence="2" id="KW-0479">Metal-binding</keyword>
<keyword evidence="3" id="KW-0378">Hydrolase</keyword>
<comment type="caution">
    <text evidence="6">The sequence shown here is derived from an EMBL/GenBank/DDBJ whole genome shotgun (WGS) entry which is preliminary data.</text>
</comment>
<dbReference type="PANTHER" id="PTHR42978:SF6">
    <property type="entry name" value="QUORUM-QUENCHING LACTONASE YTNP-RELATED"/>
    <property type="match status" value="1"/>
</dbReference>
<dbReference type="SMART" id="SM00849">
    <property type="entry name" value="Lactamase_B"/>
    <property type="match status" value="1"/>
</dbReference>
<protein>
    <submittedName>
        <fullName evidence="6">MBL fold metallo-hydrolase</fullName>
    </submittedName>
</protein>
<organism evidence="6 7">
    <name type="scientific">Amycolatopsis ultiminotia</name>
    <dbReference type="NCBI Taxonomy" id="543629"/>
    <lineage>
        <taxon>Bacteria</taxon>
        <taxon>Bacillati</taxon>
        <taxon>Actinomycetota</taxon>
        <taxon>Actinomycetes</taxon>
        <taxon>Pseudonocardiales</taxon>
        <taxon>Pseudonocardiaceae</taxon>
        <taxon>Amycolatopsis</taxon>
    </lineage>
</organism>
<dbReference type="PANTHER" id="PTHR42978">
    <property type="entry name" value="QUORUM-QUENCHING LACTONASE YTNP-RELATED-RELATED"/>
    <property type="match status" value="1"/>
</dbReference>
<comment type="similarity">
    <text evidence="1">Belongs to the metallo-beta-lactamase superfamily.</text>
</comment>
<accession>A0ABP6XHT3</accession>
<dbReference type="CDD" id="cd07720">
    <property type="entry name" value="OPHC2-like_MBL-fold"/>
    <property type="match status" value="1"/>
</dbReference>
<dbReference type="Proteomes" id="UP001500689">
    <property type="component" value="Unassembled WGS sequence"/>
</dbReference>
<sequence>MKVGKIDIIPVLDGVADLPIEAAATHARGSAWDCGHQPLDERGRIRMGVGSFLVRIGSRTVLVDLGAGPGPLHEAFRTGGLLANLGRTGVAPGDVTDVVFTHLHIDHVGWSTVRGEVTFPRATHWVHAADWAHFMTGAPADPDLDPLVRGILAPIEGQLATFDEETELLPGLLARPAPGHTPGSTVFVVSDAGERALLLGDVTHTVAELTDPEWEGAFDVDRTAANAVRNRIAAELAASGDVFAPAHFPGLAFGRLVTADGLRRFAWA</sequence>
<evidence type="ECO:0000256" key="2">
    <source>
        <dbReference type="ARBA" id="ARBA00022723"/>
    </source>
</evidence>
<dbReference type="RefSeq" id="WP_344865542.1">
    <property type="nucleotide sequence ID" value="NZ_BAAAZN010000014.1"/>
</dbReference>
<evidence type="ECO:0000313" key="7">
    <source>
        <dbReference type="Proteomes" id="UP001500689"/>
    </source>
</evidence>
<keyword evidence="4" id="KW-0862">Zinc</keyword>
<dbReference type="Gene3D" id="3.60.15.10">
    <property type="entry name" value="Ribonuclease Z/Hydroxyacylglutathione hydrolase-like"/>
    <property type="match status" value="1"/>
</dbReference>
<evidence type="ECO:0000259" key="5">
    <source>
        <dbReference type="SMART" id="SM00849"/>
    </source>
</evidence>
<evidence type="ECO:0000256" key="1">
    <source>
        <dbReference type="ARBA" id="ARBA00007749"/>
    </source>
</evidence>
<evidence type="ECO:0000256" key="4">
    <source>
        <dbReference type="ARBA" id="ARBA00022833"/>
    </source>
</evidence>
<evidence type="ECO:0000313" key="6">
    <source>
        <dbReference type="EMBL" id="GAA3566967.1"/>
    </source>
</evidence>
<name>A0ABP6XHT3_9PSEU</name>
<keyword evidence="7" id="KW-1185">Reference proteome</keyword>
<dbReference type="InterPro" id="IPR051013">
    <property type="entry name" value="MBL_superfamily_lactonases"/>
</dbReference>
<reference evidence="7" key="1">
    <citation type="journal article" date="2019" name="Int. J. Syst. Evol. Microbiol.">
        <title>The Global Catalogue of Microorganisms (GCM) 10K type strain sequencing project: providing services to taxonomists for standard genome sequencing and annotation.</title>
        <authorList>
            <consortium name="The Broad Institute Genomics Platform"/>
            <consortium name="The Broad Institute Genome Sequencing Center for Infectious Disease"/>
            <person name="Wu L."/>
            <person name="Ma J."/>
        </authorList>
    </citation>
    <scope>NUCLEOTIDE SEQUENCE [LARGE SCALE GENOMIC DNA]</scope>
    <source>
        <strain evidence="7">JCM 16898</strain>
    </source>
</reference>
<dbReference type="InterPro" id="IPR036866">
    <property type="entry name" value="RibonucZ/Hydroxyglut_hydro"/>
</dbReference>